<name>A0A937X1Y5_9BACT</name>
<dbReference type="Gene3D" id="3.30.70.860">
    <property type="match status" value="1"/>
</dbReference>
<keyword evidence="1 3" id="KW-0547">Nucleotide-binding</keyword>
<proteinExistence type="inferred from homology"/>
<dbReference type="EMBL" id="VGJX01000218">
    <property type="protein sequence ID" value="MBM3274449.1"/>
    <property type="molecule type" value="Genomic_DNA"/>
</dbReference>
<dbReference type="InterPro" id="IPR035570">
    <property type="entry name" value="UPF0234_N"/>
</dbReference>
<comment type="caution">
    <text evidence="4">The sequence shown here is derived from an EMBL/GenBank/DDBJ whole genome shotgun (WGS) entry which is preliminary data.</text>
</comment>
<dbReference type="Gene3D" id="3.30.70.990">
    <property type="entry name" value="YajQ-like, domain 2"/>
    <property type="match status" value="1"/>
</dbReference>
<sequence>MAKECSFDVVSQVDMAEVQNALNMASKEIEQRFDLKGSGSKLELGKDGLVATAPDEMKLKNILDIFQDKMARRNVPLKALDFGKIEQALAGTVRQTVGIRQGIDRDNARKIVDLIKGTKLKVQAQIQDDQVRVAAKSKDDLQTVMTKLRQAELPLALQFTNYRD</sequence>
<protein>
    <recommendedName>
        <fullName evidence="3">Nucleotide-binding protein FJZ00_04815</fullName>
    </recommendedName>
</protein>
<comment type="similarity">
    <text evidence="2 3">Belongs to the YajQ family.</text>
</comment>
<dbReference type="PANTHER" id="PTHR30476:SF0">
    <property type="entry name" value="UPF0234 PROTEIN YAJQ"/>
    <property type="match status" value="1"/>
</dbReference>
<dbReference type="InterPro" id="IPR035571">
    <property type="entry name" value="UPF0234-like_C"/>
</dbReference>
<dbReference type="AlphaFoldDB" id="A0A937X1Y5"/>
<dbReference type="GO" id="GO:0000166">
    <property type="term" value="F:nucleotide binding"/>
    <property type="evidence" value="ECO:0007669"/>
    <property type="project" value="UniProtKB-UniRule"/>
</dbReference>
<dbReference type="NCBIfam" id="NF003819">
    <property type="entry name" value="PRK05412.1"/>
    <property type="match status" value="1"/>
</dbReference>
<organism evidence="4 5">
    <name type="scientific">Candidatus Tanganyikabacteria bacterium</name>
    <dbReference type="NCBI Taxonomy" id="2961651"/>
    <lineage>
        <taxon>Bacteria</taxon>
        <taxon>Bacillati</taxon>
        <taxon>Candidatus Sericytochromatia</taxon>
        <taxon>Candidatus Tanganyikabacteria</taxon>
    </lineage>
</organism>
<dbReference type="InterPro" id="IPR036183">
    <property type="entry name" value="YajQ-like_sf"/>
</dbReference>
<dbReference type="HAMAP" id="MF_00632">
    <property type="entry name" value="UPF0234"/>
    <property type="match status" value="1"/>
</dbReference>
<reference evidence="4 5" key="1">
    <citation type="submission" date="2019-03" db="EMBL/GenBank/DDBJ databases">
        <title>Lake Tanganyika Metagenome-Assembled Genomes (MAGs).</title>
        <authorList>
            <person name="Tran P."/>
        </authorList>
    </citation>
    <scope>NUCLEOTIDE SEQUENCE [LARGE SCALE GENOMIC DNA]</scope>
    <source>
        <strain evidence="4">K_DeepCast_65m_m2_236</strain>
    </source>
</reference>
<accession>A0A937X1Y5</accession>
<evidence type="ECO:0000313" key="4">
    <source>
        <dbReference type="EMBL" id="MBM3274449.1"/>
    </source>
</evidence>
<comment type="function">
    <text evidence="3">Nucleotide-binding protein.</text>
</comment>
<dbReference type="SUPFAM" id="SSF89963">
    <property type="entry name" value="YajQ-like"/>
    <property type="match status" value="2"/>
</dbReference>
<dbReference type="Pfam" id="PF04461">
    <property type="entry name" value="YajQ"/>
    <property type="match status" value="1"/>
</dbReference>
<evidence type="ECO:0000256" key="3">
    <source>
        <dbReference type="HAMAP-Rule" id="MF_00632"/>
    </source>
</evidence>
<dbReference type="InterPro" id="IPR007551">
    <property type="entry name" value="YajQ/Smlt4090-like"/>
</dbReference>
<dbReference type="Proteomes" id="UP000703893">
    <property type="component" value="Unassembled WGS sequence"/>
</dbReference>
<evidence type="ECO:0000256" key="1">
    <source>
        <dbReference type="ARBA" id="ARBA00022741"/>
    </source>
</evidence>
<dbReference type="PANTHER" id="PTHR30476">
    <property type="entry name" value="UPF0234 PROTEIN YAJQ"/>
    <property type="match status" value="1"/>
</dbReference>
<dbReference type="GO" id="GO:0005829">
    <property type="term" value="C:cytosol"/>
    <property type="evidence" value="ECO:0007669"/>
    <property type="project" value="TreeGrafter"/>
</dbReference>
<dbReference type="CDD" id="cd11740">
    <property type="entry name" value="YajQ_like"/>
    <property type="match status" value="1"/>
</dbReference>
<evidence type="ECO:0000313" key="5">
    <source>
        <dbReference type="Proteomes" id="UP000703893"/>
    </source>
</evidence>
<gene>
    <name evidence="4" type="ORF">FJZ00_04815</name>
</gene>
<evidence type="ECO:0000256" key="2">
    <source>
        <dbReference type="ARBA" id="ARBA00093450"/>
    </source>
</evidence>